<evidence type="ECO:0000313" key="3">
    <source>
        <dbReference type="Proteomes" id="UP001140510"/>
    </source>
</evidence>
<sequence length="242" mass="25895">MDRPVLAVEWVGDMTAPSVLLARESPLSPQPGAVIKKLREEIGEAEEKSLQSTKPNKDLKETIWTSRVPVVDKKPSVSFSTPTRNHNSLPLLSNSLQSPPGKLHPEAQPFKLEPPSLRSSKTMKSGALPVPSQPSRRIDFVAGPRTIEASTVRISSGDSSSSPEYEQGNGKKPVTRATGRTDYAKAKLSRPAAAAMNLPVLSASSSGNAPSSLRSISRSYDLMTASGPMLNQLAFQGNVAKQ</sequence>
<evidence type="ECO:0000256" key="1">
    <source>
        <dbReference type="SAM" id="MobiDB-lite"/>
    </source>
</evidence>
<dbReference type="Proteomes" id="UP001140510">
    <property type="component" value="Unassembled WGS sequence"/>
</dbReference>
<name>A0A9W9D2G7_9PLEO</name>
<organism evidence="2 3">
    <name type="scientific">Didymella pomorum</name>
    <dbReference type="NCBI Taxonomy" id="749634"/>
    <lineage>
        <taxon>Eukaryota</taxon>
        <taxon>Fungi</taxon>
        <taxon>Dikarya</taxon>
        <taxon>Ascomycota</taxon>
        <taxon>Pezizomycotina</taxon>
        <taxon>Dothideomycetes</taxon>
        <taxon>Pleosporomycetidae</taxon>
        <taxon>Pleosporales</taxon>
        <taxon>Pleosporineae</taxon>
        <taxon>Didymellaceae</taxon>
        <taxon>Didymella</taxon>
    </lineage>
</organism>
<comment type="caution">
    <text evidence="2">The sequence shown here is derived from an EMBL/GenBank/DDBJ whole genome shotgun (WGS) entry which is preliminary data.</text>
</comment>
<evidence type="ECO:0000313" key="2">
    <source>
        <dbReference type="EMBL" id="KAJ4398064.1"/>
    </source>
</evidence>
<dbReference type="EMBL" id="JAPEVA010000140">
    <property type="protein sequence ID" value="KAJ4398064.1"/>
    <property type="molecule type" value="Genomic_DNA"/>
</dbReference>
<feature type="compositionally biased region" description="Low complexity" evidence="1">
    <location>
        <begin position="85"/>
        <end position="100"/>
    </location>
</feature>
<reference evidence="2" key="1">
    <citation type="submission" date="2022-10" db="EMBL/GenBank/DDBJ databases">
        <title>Tapping the CABI collections for fungal endophytes: first genome assemblies for Collariella, Neodidymelliopsis, Ascochyta clinopodiicola, Didymella pomorum, Didymosphaeria variabile, Neocosmospora piperis and Neocucurbitaria cava.</title>
        <authorList>
            <person name="Hill R."/>
        </authorList>
    </citation>
    <scope>NUCLEOTIDE SEQUENCE</scope>
    <source>
        <strain evidence="2">IMI 355091</strain>
    </source>
</reference>
<keyword evidence="3" id="KW-1185">Reference proteome</keyword>
<proteinExistence type="predicted"/>
<dbReference type="AlphaFoldDB" id="A0A9W9D2G7"/>
<protein>
    <submittedName>
        <fullName evidence="2">Uncharacterized protein</fullName>
    </submittedName>
</protein>
<dbReference type="OrthoDB" id="5362656at2759"/>
<feature type="region of interest" description="Disordered" evidence="1">
    <location>
        <begin position="74"/>
        <end position="190"/>
    </location>
</feature>
<accession>A0A9W9D2G7</accession>
<gene>
    <name evidence="2" type="ORF">N0V91_010468</name>
</gene>